<comment type="caution">
    <text evidence="2">The sequence shown here is derived from an EMBL/GenBank/DDBJ whole genome shotgun (WGS) entry which is preliminary data.</text>
</comment>
<feature type="compositionally biased region" description="Basic and acidic residues" evidence="1">
    <location>
        <begin position="1"/>
        <end position="20"/>
    </location>
</feature>
<feature type="region of interest" description="Disordered" evidence="1">
    <location>
        <begin position="1"/>
        <end position="93"/>
    </location>
</feature>
<keyword evidence="3" id="KW-1185">Reference proteome</keyword>
<protein>
    <submittedName>
        <fullName evidence="2">Uncharacterized protein</fullName>
    </submittedName>
</protein>
<proteinExistence type="predicted"/>
<evidence type="ECO:0000256" key="1">
    <source>
        <dbReference type="SAM" id="MobiDB-lite"/>
    </source>
</evidence>
<gene>
    <name evidence="2" type="ORF">scyTo_0025135</name>
</gene>
<evidence type="ECO:0000313" key="3">
    <source>
        <dbReference type="Proteomes" id="UP000288216"/>
    </source>
</evidence>
<dbReference type="AlphaFoldDB" id="A0A401QGF0"/>
<dbReference type="Proteomes" id="UP000288216">
    <property type="component" value="Unassembled WGS sequence"/>
</dbReference>
<name>A0A401QGF0_SCYTO</name>
<reference evidence="2 3" key="1">
    <citation type="journal article" date="2018" name="Nat. Ecol. Evol.">
        <title>Shark genomes provide insights into elasmobranch evolution and the origin of vertebrates.</title>
        <authorList>
            <person name="Hara Y"/>
            <person name="Yamaguchi K"/>
            <person name="Onimaru K"/>
            <person name="Kadota M"/>
            <person name="Koyanagi M"/>
            <person name="Keeley SD"/>
            <person name="Tatsumi K"/>
            <person name="Tanaka K"/>
            <person name="Motone F"/>
            <person name="Kageyama Y"/>
            <person name="Nozu R"/>
            <person name="Adachi N"/>
            <person name="Nishimura O"/>
            <person name="Nakagawa R"/>
            <person name="Tanegashima C"/>
            <person name="Kiyatake I"/>
            <person name="Matsumoto R"/>
            <person name="Murakumo K"/>
            <person name="Nishida K"/>
            <person name="Terakita A"/>
            <person name="Kuratani S"/>
            <person name="Sato K"/>
            <person name="Hyodo S Kuraku.S."/>
        </authorList>
    </citation>
    <scope>NUCLEOTIDE SEQUENCE [LARGE SCALE GENOMIC DNA]</scope>
</reference>
<evidence type="ECO:0000313" key="2">
    <source>
        <dbReference type="EMBL" id="GCB84455.1"/>
    </source>
</evidence>
<organism evidence="2 3">
    <name type="scientific">Scyliorhinus torazame</name>
    <name type="common">Cloudy catshark</name>
    <name type="synonym">Catulus torazame</name>
    <dbReference type="NCBI Taxonomy" id="75743"/>
    <lineage>
        <taxon>Eukaryota</taxon>
        <taxon>Metazoa</taxon>
        <taxon>Chordata</taxon>
        <taxon>Craniata</taxon>
        <taxon>Vertebrata</taxon>
        <taxon>Chondrichthyes</taxon>
        <taxon>Elasmobranchii</taxon>
        <taxon>Galeomorphii</taxon>
        <taxon>Galeoidea</taxon>
        <taxon>Carcharhiniformes</taxon>
        <taxon>Scyliorhinidae</taxon>
        <taxon>Scyliorhinus</taxon>
    </lineage>
</organism>
<feature type="region of interest" description="Disordered" evidence="1">
    <location>
        <begin position="131"/>
        <end position="158"/>
    </location>
</feature>
<feature type="compositionally biased region" description="Polar residues" evidence="1">
    <location>
        <begin position="138"/>
        <end position="147"/>
    </location>
</feature>
<sequence length="158" mass="17978">ERSWEDCDSEAERETEKQDGEPIPDAEQNQESEKRDTDPEQDVESEKRDTDPEQDVESEKRDTDPEQDVESEKRDTDPEQDVESEKLDTDPEQDAELLQVSNMFQVTPWGLYSPETSDTFLWLTVVKESGTMPGGGKTLSSVRQAQVQGEAPWRTGPD</sequence>
<dbReference type="EMBL" id="BFAA01072710">
    <property type="protein sequence ID" value="GCB84455.1"/>
    <property type="molecule type" value="Genomic_DNA"/>
</dbReference>
<accession>A0A401QGF0</accession>
<feature type="compositionally biased region" description="Basic and acidic residues" evidence="1">
    <location>
        <begin position="31"/>
        <end position="89"/>
    </location>
</feature>
<feature type="non-terminal residue" evidence="2">
    <location>
        <position position="1"/>
    </location>
</feature>